<name>A0A1G7N2G9_RHOCA</name>
<dbReference type="GO" id="GO:0019634">
    <property type="term" value="P:organic phosphonate metabolic process"/>
    <property type="evidence" value="ECO:0007669"/>
    <property type="project" value="InterPro"/>
</dbReference>
<dbReference type="Pfam" id="PF06754">
    <property type="entry name" value="PhnG"/>
    <property type="match status" value="1"/>
</dbReference>
<evidence type="ECO:0000313" key="1">
    <source>
        <dbReference type="EMBL" id="SDF68162.1"/>
    </source>
</evidence>
<dbReference type="NCBIfam" id="TIGR03293">
    <property type="entry name" value="PhnG_redo"/>
    <property type="match status" value="1"/>
</dbReference>
<gene>
    <name evidence="1" type="ORF">SAMN04244550_02640</name>
</gene>
<protein>
    <submittedName>
        <fullName evidence="1">Alpha-D-ribose 1-methylphosphonate 5-triphosphate synthase subunit PhnG</fullName>
    </submittedName>
</protein>
<dbReference type="GO" id="GO:0015716">
    <property type="term" value="P:organic phosphonate transport"/>
    <property type="evidence" value="ECO:0007669"/>
    <property type="project" value="InterPro"/>
</dbReference>
<sequence length="164" mass="17593">MSAFAFTPETGPESRPEDCAQDRAQNRAATLGLLARASGPRLAELLPDLPPFDWLRRPELGAVMLRGRMGAGGAPFNLGEMTVTRCALRLADGRVGQAFVQGRDKDHATRAAVADALLQGDQAGRIAAAVLAPLRAEEAARRRDRAEKAAATRVEFFTLVRGED</sequence>
<dbReference type="Proteomes" id="UP000183812">
    <property type="component" value="Unassembled WGS sequence"/>
</dbReference>
<dbReference type="InterPro" id="IPR009609">
    <property type="entry name" value="Phosphonate_metab_PhnG"/>
</dbReference>
<dbReference type="EMBL" id="FNAY01000015">
    <property type="protein sequence ID" value="SDF68162.1"/>
    <property type="molecule type" value="Genomic_DNA"/>
</dbReference>
<reference evidence="1 2" key="1">
    <citation type="submission" date="2016-10" db="EMBL/GenBank/DDBJ databases">
        <authorList>
            <person name="de Groot N.N."/>
        </authorList>
    </citation>
    <scope>NUCLEOTIDE SEQUENCE [LARGE SCALE GENOMIC DNA]</scope>
    <source>
        <strain evidence="2">DSM 938 / 37b4</strain>
    </source>
</reference>
<evidence type="ECO:0000313" key="2">
    <source>
        <dbReference type="Proteomes" id="UP000183812"/>
    </source>
</evidence>
<accession>A0A1G7N2G9</accession>
<organism evidence="1 2">
    <name type="scientific">Rhodobacter capsulatus</name>
    <name type="common">Rhodopseudomonas capsulata</name>
    <dbReference type="NCBI Taxonomy" id="1061"/>
    <lineage>
        <taxon>Bacteria</taxon>
        <taxon>Pseudomonadati</taxon>
        <taxon>Pseudomonadota</taxon>
        <taxon>Alphaproteobacteria</taxon>
        <taxon>Rhodobacterales</taxon>
        <taxon>Rhodobacter group</taxon>
        <taxon>Rhodobacter</taxon>
    </lineage>
</organism>
<dbReference type="AlphaFoldDB" id="A0A1G7N2G9"/>
<dbReference type="RefSeq" id="WP_254771528.1">
    <property type="nucleotide sequence ID" value="NZ_CP119563.1"/>
</dbReference>
<proteinExistence type="predicted"/>